<name>A0A1M6GV39_PSEXY</name>
<feature type="transmembrane region" description="Helical" evidence="1">
    <location>
        <begin position="543"/>
        <end position="563"/>
    </location>
</feature>
<feature type="transmembrane region" description="Helical" evidence="1">
    <location>
        <begin position="504"/>
        <end position="523"/>
    </location>
</feature>
<dbReference type="OrthoDB" id="9784157at2"/>
<evidence type="ECO:0008006" key="4">
    <source>
        <dbReference type="Google" id="ProtNLM"/>
    </source>
</evidence>
<organism evidence="2 3">
    <name type="scientific">Pseudobutyrivibrio xylanivorans DSM 14809</name>
    <dbReference type="NCBI Taxonomy" id="1123012"/>
    <lineage>
        <taxon>Bacteria</taxon>
        <taxon>Bacillati</taxon>
        <taxon>Bacillota</taxon>
        <taxon>Clostridia</taxon>
        <taxon>Lachnospirales</taxon>
        <taxon>Lachnospiraceae</taxon>
        <taxon>Pseudobutyrivibrio</taxon>
    </lineage>
</organism>
<gene>
    <name evidence="2" type="ORF">SAMN02745725_01834</name>
</gene>
<evidence type="ECO:0000313" key="3">
    <source>
        <dbReference type="Proteomes" id="UP000184185"/>
    </source>
</evidence>
<dbReference type="EMBL" id="FQYQ01000011">
    <property type="protein sequence ID" value="SHJ13828.1"/>
    <property type="molecule type" value="Genomic_DNA"/>
</dbReference>
<feature type="transmembrane region" description="Helical" evidence="1">
    <location>
        <begin position="304"/>
        <end position="322"/>
    </location>
</feature>
<evidence type="ECO:0000256" key="1">
    <source>
        <dbReference type="SAM" id="Phobius"/>
    </source>
</evidence>
<keyword evidence="1" id="KW-0812">Transmembrane</keyword>
<proteinExistence type="predicted"/>
<feature type="transmembrane region" description="Helical" evidence="1">
    <location>
        <begin position="244"/>
        <end position="263"/>
    </location>
</feature>
<feature type="transmembrane region" description="Helical" evidence="1">
    <location>
        <begin position="270"/>
        <end position="292"/>
    </location>
</feature>
<keyword evidence="1" id="KW-1133">Transmembrane helix</keyword>
<feature type="transmembrane region" description="Helical" evidence="1">
    <location>
        <begin position="713"/>
        <end position="734"/>
    </location>
</feature>
<evidence type="ECO:0000313" key="2">
    <source>
        <dbReference type="EMBL" id="SHJ13828.1"/>
    </source>
</evidence>
<dbReference type="Proteomes" id="UP000184185">
    <property type="component" value="Unassembled WGS sequence"/>
</dbReference>
<feature type="transmembrane region" description="Helical" evidence="1">
    <location>
        <begin position="403"/>
        <end position="424"/>
    </location>
</feature>
<feature type="transmembrane region" description="Helical" evidence="1">
    <location>
        <begin position="188"/>
        <end position="208"/>
    </location>
</feature>
<feature type="transmembrane region" description="Helical" evidence="1">
    <location>
        <begin position="363"/>
        <end position="396"/>
    </location>
</feature>
<feature type="transmembrane region" description="Helical" evidence="1">
    <location>
        <begin position="329"/>
        <end position="348"/>
    </location>
</feature>
<keyword evidence="3" id="KW-1185">Reference proteome</keyword>
<feature type="transmembrane region" description="Helical" evidence="1">
    <location>
        <begin position="160"/>
        <end position="176"/>
    </location>
</feature>
<feature type="transmembrane region" description="Helical" evidence="1">
    <location>
        <begin position="575"/>
        <end position="596"/>
    </location>
</feature>
<dbReference type="RefSeq" id="WP_072916551.1">
    <property type="nucleotide sequence ID" value="NZ_FQYQ01000011.1"/>
</dbReference>
<protein>
    <recommendedName>
        <fullName evidence="4">6-pyruvoyl-tetrahydropterin synthase related domain membrane protein</fullName>
    </recommendedName>
</protein>
<reference evidence="2 3" key="1">
    <citation type="submission" date="2016-11" db="EMBL/GenBank/DDBJ databases">
        <authorList>
            <person name="Jaros S."/>
            <person name="Januszkiewicz K."/>
            <person name="Wedrychowicz H."/>
        </authorList>
    </citation>
    <scope>NUCLEOTIDE SEQUENCE [LARGE SCALE GENOMIC DNA]</scope>
    <source>
        <strain evidence="2 3">DSM 14809</strain>
    </source>
</reference>
<feature type="transmembrane region" description="Helical" evidence="1">
    <location>
        <begin position="479"/>
        <end position="497"/>
    </location>
</feature>
<accession>A0A1M6GV39</accession>
<dbReference type="AlphaFoldDB" id="A0A1M6GV39"/>
<keyword evidence="1" id="KW-0472">Membrane</keyword>
<sequence>MKKKWIGCLIIIFELFMTVLLAYKASKPNELIHTSLDNWQSSFFKFQDGSWQMKDEFDHDANTIDLVGPFITVGRGSYDVIIEYSADKDGTVVINSGAKNADRLLSRDCDLKANEHVTNICFEAKETVENLGIGIFYGGSGSMEINNITIYRNRDMQKRWLAEFVFFALFFNIVYLKREWLYKNKKLVASVLSITILASMPIFSWGHGLGHDLEFHLMRIEGIKEELLAGHFPVRMQSLWNSGYGYPVSIYYGDFLLYFPALLRIMGFRLLTVYKINVFIMNLCTSIFSYLLGKRLWKKDYISLAFSAAYTLATYRIVCVFVRSALGEYSAIMFLPILVLGIYETYFAEDYEKDNKKFNHRGAIYITIGMTSIITSHILSTEMICIVLLVFVLIYWKKTIKKEVICTIAVSIVSTILLTIWFTVPFIDYYKNVSVNINKTVDGGLYIQKYGAFITQYFAVFKTLFGGGTSDIISMRPSVTPGLLLMTTLLLGIGLWVNDKADSIMKKLIISSVAFLFIASNIFPWDVLSGNRIGNLLVQIQFPFRYLTFACMTMTLLFGYIVAHYDGKEDMIKKSVYGLLFVAFFIQVTFDISSYANDVVSIYNPMYITDLSMQNVTEYYRAGSDYKELAFEVTGQGMDKGYLVENKGTDYVFEIEMVDSGKVTLPIMNYKGYIVYDDNGNRYDIFDGEQKEIAITLSEDFSGYLYVSFVEPFYWRIAEIISILYLFICIIFLFKNKGKIFGE</sequence>